<keyword evidence="3" id="KW-1185">Reference proteome</keyword>
<protein>
    <submittedName>
        <fullName evidence="2">Uncharacterized protein</fullName>
    </submittedName>
</protein>
<dbReference type="AlphaFoldDB" id="A0A314XT52"/>
<feature type="transmembrane region" description="Helical" evidence="1">
    <location>
        <begin position="6"/>
        <end position="30"/>
    </location>
</feature>
<name>A0A314XT52_PRUYE</name>
<dbReference type="EMBL" id="PJQY01001994">
    <property type="protein sequence ID" value="PQP97242.1"/>
    <property type="molecule type" value="Genomic_DNA"/>
</dbReference>
<accession>A0A314XT52</accession>
<keyword evidence="1" id="KW-0812">Transmembrane</keyword>
<comment type="caution">
    <text evidence="2">The sequence shown here is derived from an EMBL/GenBank/DDBJ whole genome shotgun (WGS) entry which is preliminary data.</text>
</comment>
<reference evidence="2 3" key="1">
    <citation type="submission" date="2018-02" db="EMBL/GenBank/DDBJ databases">
        <title>Draft genome of wild Prunus yedoensis var. nudiflora.</title>
        <authorList>
            <person name="Baek S."/>
            <person name="Kim J.-H."/>
            <person name="Choi K."/>
            <person name="Kim G.-B."/>
            <person name="Cho A."/>
            <person name="Jang H."/>
            <person name="Shin C.-H."/>
            <person name="Yu H.-J."/>
            <person name="Mun J.-H."/>
        </authorList>
    </citation>
    <scope>NUCLEOTIDE SEQUENCE [LARGE SCALE GENOMIC DNA]</scope>
    <source>
        <strain evidence="3">cv. Jeju island</strain>
        <tissue evidence="2">Leaf</tissue>
    </source>
</reference>
<dbReference type="Proteomes" id="UP000250321">
    <property type="component" value="Unassembled WGS sequence"/>
</dbReference>
<proteinExistence type="predicted"/>
<evidence type="ECO:0000256" key="1">
    <source>
        <dbReference type="SAM" id="Phobius"/>
    </source>
</evidence>
<keyword evidence="1" id="KW-0472">Membrane</keyword>
<evidence type="ECO:0000313" key="3">
    <source>
        <dbReference type="Proteomes" id="UP000250321"/>
    </source>
</evidence>
<evidence type="ECO:0000313" key="2">
    <source>
        <dbReference type="EMBL" id="PQP97242.1"/>
    </source>
</evidence>
<keyword evidence="1" id="KW-1133">Transmembrane helix</keyword>
<gene>
    <name evidence="2" type="ORF">Pyn_25980</name>
</gene>
<sequence length="97" mass="11228">MLSGFLAFLDFFDTCSSSSCVVSFAFWVVLRIQNSEFRQLQFIIKQFGFRVTIELLLKFFLCGVICWWGFCQEFNSPSSHARFSRSLLFLNLAIGSE</sequence>
<feature type="transmembrane region" description="Helical" evidence="1">
    <location>
        <begin position="51"/>
        <end position="70"/>
    </location>
</feature>
<organism evidence="2 3">
    <name type="scientific">Prunus yedoensis var. nudiflora</name>
    <dbReference type="NCBI Taxonomy" id="2094558"/>
    <lineage>
        <taxon>Eukaryota</taxon>
        <taxon>Viridiplantae</taxon>
        <taxon>Streptophyta</taxon>
        <taxon>Embryophyta</taxon>
        <taxon>Tracheophyta</taxon>
        <taxon>Spermatophyta</taxon>
        <taxon>Magnoliopsida</taxon>
        <taxon>eudicotyledons</taxon>
        <taxon>Gunneridae</taxon>
        <taxon>Pentapetalae</taxon>
        <taxon>rosids</taxon>
        <taxon>fabids</taxon>
        <taxon>Rosales</taxon>
        <taxon>Rosaceae</taxon>
        <taxon>Amygdaloideae</taxon>
        <taxon>Amygdaleae</taxon>
        <taxon>Prunus</taxon>
    </lineage>
</organism>